<dbReference type="InterPro" id="IPR006439">
    <property type="entry name" value="HAD-SF_hydro_IA"/>
</dbReference>
<dbReference type="Proteomes" id="UP000542720">
    <property type="component" value="Unassembled WGS sequence"/>
</dbReference>
<dbReference type="PANTHER" id="PTHR43316">
    <property type="entry name" value="HYDROLASE, HALOACID DELAHOGENASE-RELATED"/>
    <property type="match status" value="1"/>
</dbReference>
<organism evidence="2 3">
    <name type="scientific">Aquipseudomonas ullengensis</name>
    <dbReference type="NCBI Taxonomy" id="2759166"/>
    <lineage>
        <taxon>Bacteria</taxon>
        <taxon>Pseudomonadati</taxon>
        <taxon>Pseudomonadota</taxon>
        <taxon>Gammaproteobacteria</taxon>
        <taxon>Pseudomonadales</taxon>
        <taxon>Pseudomonadaceae</taxon>
        <taxon>Aquipseudomonas</taxon>
    </lineage>
</organism>
<dbReference type="PRINTS" id="PR00413">
    <property type="entry name" value="HADHALOGNASE"/>
</dbReference>
<dbReference type="InterPro" id="IPR051540">
    <property type="entry name" value="S-2-haloacid_dehalogenase"/>
</dbReference>
<evidence type="ECO:0000313" key="2">
    <source>
        <dbReference type="EMBL" id="MBB2496483.1"/>
    </source>
</evidence>
<dbReference type="GO" id="GO:0016787">
    <property type="term" value="F:hydrolase activity"/>
    <property type="evidence" value="ECO:0007669"/>
    <property type="project" value="UniProtKB-KW"/>
</dbReference>
<sequence>MSSLQAVIFDAFGTIVRIAKPTHPFKTLLMHGRAQGLQIDLNDAAVIMTNPFNLERAAAHFGIDIPSAEMALLQSQLDAELETIEPFPDAADCISTLKATGIKVAICSNLAMPYGAVVDELWPGLDAYGYSYAVGALKPDPRIYAVVLERLGVAARSAWMIGDSQRCDRDGPTEIGIKGHFLRRSQAKSLGDFSELAAFTDTVLRMRLQVPHDRR</sequence>
<dbReference type="SFLD" id="SFLDS00003">
    <property type="entry name" value="Haloacid_Dehalogenase"/>
    <property type="match status" value="1"/>
</dbReference>
<evidence type="ECO:0000313" key="3">
    <source>
        <dbReference type="Proteomes" id="UP000542720"/>
    </source>
</evidence>
<dbReference type="EMBL" id="JACJUD010000005">
    <property type="protein sequence ID" value="MBB2496483.1"/>
    <property type="molecule type" value="Genomic_DNA"/>
</dbReference>
<evidence type="ECO:0000256" key="1">
    <source>
        <dbReference type="ARBA" id="ARBA00022801"/>
    </source>
</evidence>
<dbReference type="AlphaFoldDB" id="A0A7W4LNP3"/>
<dbReference type="Gene3D" id="3.40.50.1000">
    <property type="entry name" value="HAD superfamily/HAD-like"/>
    <property type="match status" value="1"/>
</dbReference>
<dbReference type="SFLD" id="SFLDG01129">
    <property type="entry name" value="C1.5:_HAD__Beta-PGM__Phosphata"/>
    <property type="match status" value="1"/>
</dbReference>
<proteinExistence type="predicted"/>
<comment type="caution">
    <text evidence="2">The sequence shown here is derived from an EMBL/GenBank/DDBJ whole genome shotgun (WGS) entry which is preliminary data.</text>
</comment>
<keyword evidence="1 2" id="KW-0378">Hydrolase</keyword>
<dbReference type="RefSeq" id="WP_183090018.1">
    <property type="nucleotide sequence ID" value="NZ_JACJUD010000005.1"/>
</dbReference>
<dbReference type="PANTHER" id="PTHR43316:SF3">
    <property type="entry name" value="HALOACID DEHALOGENASE, TYPE II (AFU_ORTHOLOGUE AFUA_2G07750)-RELATED"/>
    <property type="match status" value="1"/>
</dbReference>
<keyword evidence="3" id="KW-1185">Reference proteome</keyword>
<name>A0A7W4LNP3_9GAMM</name>
<accession>A0A7W4LNP3</accession>
<dbReference type="SUPFAM" id="SSF56784">
    <property type="entry name" value="HAD-like"/>
    <property type="match status" value="1"/>
</dbReference>
<gene>
    <name evidence="2" type="ORF">H3H51_15765</name>
</gene>
<dbReference type="Pfam" id="PF00702">
    <property type="entry name" value="Hydrolase"/>
    <property type="match status" value="1"/>
</dbReference>
<reference evidence="2 3" key="1">
    <citation type="submission" date="2020-08" db="EMBL/GenBank/DDBJ databases">
        <authorList>
            <person name="Kim C.M."/>
        </authorList>
    </citation>
    <scope>NUCLEOTIDE SEQUENCE [LARGE SCALE GENOMIC DNA]</scope>
    <source>
        <strain evidence="2 3">UL070</strain>
    </source>
</reference>
<dbReference type="InterPro" id="IPR023214">
    <property type="entry name" value="HAD_sf"/>
</dbReference>
<dbReference type="InterPro" id="IPR036412">
    <property type="entry name" value="HAD-like_sf"/>
</dbReference>
<protein>
    <submittedName>
        <fullName evidence="2">HAD family hydrolase</fullName>
    </submittedName>
</protein>